<feature type="domain" description="Carrier" evidence="6">
    <location>
        <begin position="1999"/>
        <end position="2075"/>
    </location>
</feature>
<dbReference type="InterPro" id="IPR042099">
    <property type="entry name" value="ANL_N_sf"/>
</dbReference>
<feature type="domain" description="Carrier" evidence="6">
    <location>
        <begin position="867"/>
        <end position="943"/>
    </location>
</feature>
<dbReference type="GO" id="GO:0044550">
    <property type="term" value="P:secondary metabolite biosynthetic process"/>
    <property type="evidence" value="ECO:0007669"/>
    <property type="project" value="TreeGrafter"/>
</dbReference>
<dbReference type="Gene3D" id="3.30.559.30">
    <property type="entry name" value="Nonribosomal peptide synthetase, condensation domain"/>
    <property type="match status" value="3"/>
</dbReference>
<dbReference type="eggNOG" id="KOG1178">
    <property type="taxonomic scope" value="Eukaryota"/>
</dbReference>
<keyword evidence="3" id="KW-0436">Ligase</keyword>
<dbReference type="Proteomes" id="UP000007963">
    <property type="component" value="Unassembled WGS sequence"/>
</dbReference>
<dbReference type="EMBL" id="CH476597">
    <property type="protein sequence ID" value="EAU36850.1"/>
    <property type="molecule type" value="Genomic_DNA"/>
</dbReference>
<dbReference type="Pfam" id="PF00501">
    <property type="entry name" value="AMP-binding"/>
    <property type="match status" value="2"/>
</dbReference>
<dbReference type="Pfam" id="PF00668">
    <property type="entry name" value="Condensation"/>
    <property type="match status" value="3"/>
</dbReference>
<dbReference type="InterPro" id="IPR036736">
    <property type="entry name" value="ACP-like_sf"/>
</dbReference>
<dbReference type="GO" id="GO:0031177">
    <property type="term" value="F:phosphopantetheine binding"/>
    <property type="evidence" value="ECO:0007669"/>
    <property type="project" value="InterPro"/>
</dbReference>
<evidence type="ECO:0000256" key="2">
    <source>
        <dbReference type="ARBA" id="ARBA00022553"/>
    </source>
</evidence>
<accession>Q0CRV8</accession>
<dbReference type="eggNOG" id="KOG1177">
    <property type="taxonomic scope" value="Eukaryota"/>
</dbReference>
<dbReference type="PANTHER" id="PTHR45527">
    <property type="entry name" value="NONRIBOSOMAL PEPTIDE SYNTHETASE"/>
    <property type="match status" value="1"/>
</dbReference>
<evidence type="ECO:0000256" key="5">
    <source>
        <dbReference type="SAM" id="MobiDB-lite"/>
    </source>
</evidence>
<dbReference type="InterPro" id="IPR006162">
    <property type="entry name" value="Ppantetheine_attach_site"/>
</dbReference>
<dbReference type="InterPro" id="IPR010071">
    <property type="entry name" value="AA_adenyl_dom"/>
</dbReference>
<evidence type="ECO:0000256" key="3">
    <source>
        <dbReference type="ARBA" id="ARBA00022598"/>
    </source>
</evidence>
<dbReference type="Gene3D" id="3.30.559.10">
    <property type="entry name" value="Chloramphenicol acetyltransferase-like domain"/>
    <property type="match status" value="3"/>
</dbReference>
<comment type="similarity">
    <text evidence="4">Belongs to the NRP synthetase family.</text>
</comment>
<dbReference type="NCBIfam" id="TIGR01733">
    <property type="entry name" value="AA-adenyl-dom"/>
    <property type="match status" value="1"/>
</dbReference>
<dbReference type="VEuPathDB" id="FungiDB:ATEG_03576"/>
<dbReference type="PANTHER" id="PTHR45527:SF16">
    <property type="entry name" value="NONRIBOSOMAL PEPTIDE SYNTHASE ATNA-RELATED"/>
    <property type="match status" value="1"/>
</dbReference>
<feature type="region of interest" description="Disordered" evidence="5">
    <location>
        <begin position="937"/>
        <end position="966"/>
    </location>
</feature>
<dbReference type="RefSeq" id="XP_001212754.1">
    <property type="nucleotide sequence ID" value="XM_001212754.1"/>
</dbReference>
<dbReference type="FunFam" id="3.30.300.30:FF:000015">
    <property type="entry name" value="Nonribosomal peptide synthase SidD"/>
    <property type="match status" value="2"/>
</dbReference>
<dbReference type="InterPro" id="IPR020845">
    <property type="entry name" value="AMP-binding_CS"/>
</dbReference>
<keyword evidence="1" id="KW-0596">Phosphopantetheine</keyword>
<evidence type="ECO:0000256" key="1">
    <source>
        <dbReference type="ARBA" id="ARBA00022450"/>
    </source>
</evidence>
<dbReference type="InterPro" id="IPR000873">
    <property type="entry name" value="AMP-dep_synth/lig_dom"/>
</dbReference>
<evidence type="ECO:0000259" key="6">
    <source>
        <dbReference type="PROSITE" id="PS50075"/>
    </source>
</evidence>
<dbReference type="PROSITE" id="PS50075">
    <property type="entry name" value="CARRIER"/>
    <property type="match status" value="2"/>
</dbReference>
<dbReference type="CDD" id="cd05918">
    <property type="entry name" value="A_NRPS_SidN3_like"/>
    <property type="match status" value="2"/>
</dbReference>
<dbReference type="HOGENOM" id="CLU_000022_60_4_1"/>
<dbReference type="InterPro" id="IPR023213">
    <property type="entry name" value="CAT-like_dom_sf"/>
</dbReference>
<dbReference type="OrthoDB" id="416786at2759"/>
<dbReference type="PROSITE" id="PS00455">
    <property type="entry name" value="AMP_BINDING"/>
    <property type="match status" value="2"/>
</dbReference>
<reference evidence="8" key="1">
    <citation type="submission" date="2005-09" db="EMBL/GenBank/DDBJ databases">
        <title>Annotation of the Aspergillus terreus NIH2624 genome.</title>
        <authorList>
            <person name="Birren B.W."/>
            <person name="Lander E.S."/>
            <person name="Galagan J.E."/>
            <person name="Nusbaum C."/>
            <person name="Devon K."/>
            <person name="Henn M."/>
            <person name="Ma L.-J."/>
            <person name="Jaffe D.B."/>
            <person name="Butler J."/>
            <person name="Alvarez P."/>
            <person name="Gnerre S."/>
            <person name="Grabherr M."/>
            <person name="Kleber M."/>
            <person name="Mauceli E.W."/>
            <person name="Brockman W."/>
            <person name="Rounsley S."/>
            <person name="Young S.K."/>
            <person name="LaButti K."/>
            <person name="Pushparaj V."/>
            <person name="DeCaprio D."/>
            <person name="Crawford M."/>
            <person name="Koehrsen M."/>
            <person name="Engels R."/>
            <person name="Montgomery P."/>
            <person name="Pearson M."/>
            <person name="Howarth C."/>
            <person name="Larson L."/>
            <person name="Luoma S."/>
            <person name="White J."/>
            <person name="Alvarado L."/>
            <person name="Kodira C.D."/>
            <person name="Zeng Q."/>
            <person name="Oleary S."/>
            <person name="Yandava C."/>
            <person name="Denning D.W."/>
            <person name="Nierman W.C."/>
            <person name="Milne T."/>
            <person name="Madden K."/>
        </authorList>
    </citation>
    <scope>NUCLEOTIDE SEQUENCE [LARGE SCALE GENOMIC DNA]</scope>
    <source>
        <strain evidence="8">NIH 2624 / FGSC A1156</strain>
    </source>
</reference>
<dbReference type="SUPFAM" id="SSF47336">
    <property type="entry name" value="ACP-like"/>
    <property type="match status" value="2"/>
</dbReference>
<evidence type="ECO:0000313" key="8">
    <source>
        <dbReference type="Proteomes" id="UP000007963"/>
    </source>
</evidence>
<dbReference type="SUPFAM" id="SSF52777">
    <property type="entry name" value="CoA-dependent acyltransferases"/>
    <property type="match status" value="6"/>
</dbReference>
<protein>
    <recommendedName>
        <fullName evidence="6">Carrier domain-containing protein</fullName>
    </recommendedName>
</protein>
<keyword evidence="2" id="KW-0597">Phosphoprotein</keyword>
<dbReference type="GO" id="GO:0016874">
    <property type="term" value="F:ligase activity"/>
    <property type="evidence" value="ECO:0007669"/>
    <property type="project" value="UniProtKB-KW"/>
</dbReference>
<dbReference type="CDD" id="cd19542">
    <property type="entry name" value="CT_NRPS-like"/>
    <property type="match status" value="2"/>
</dbReference>
<dbReference type="SUPFAM" id="SSF56801">
    <property type="entry name" value="Acetyl-CoA synthetase-like"/>
    <property type="match status" value="2"/>
</dbReference>
<gene>
    <name evidence="7" type="ORF">ATEG_03576</name>
</gene>
<organism evidence="7 8">
    <name type="scientific">Aspergillus terreus (strain NIH 2624 / FGSC A1156)</name>
    <dbReference type="NCBI Taxonomy" id="341663"/>
    <lineage>
        <taxon>Eukaryota</taxon>
        <taxon>Fungi</taxon>
        <taxon>Dikarya</taxon>
        <taxon>Ascomycota</taxon>
        <taxon>Pezizomycotina</taxon>
        <taxon>Eurotiomycetes</taxon>
        <taxon>Eurotiomycetidae</taxon>
        <taxon>Eurotiales</taxon>
        <taxon>Aspergillaceae</taxon>
        <taxon>Aspergillus</taxon>
        <taxon>Aspergillus subgen. Circumdati</taxon>
    </lineage>
</organism>
<dbReference type="STRING" id="341663.Q0CRV8"/>
<dbReference type="Gene3D" id="3.30.300.30">
    <property type="match status" value="2"/>
</dbReference>
<evidence type="ECO:0000256" key="4">
    <source>
        <dbReference type="ARBA" id="ARBA00029454"/>
    </source>
</evidence>
<dbReference type="InterPro" id="IPR009081">
    <property type="entry name" value="PP-bd_ACP"/>
</dbReference>
<dbReference type="GO" id="GO:0005737">
    <property type="term" value="C:cytoplasm"/>
    <property type="evidence" value="ECO:0007669"/>
    <property type="project" value="TreeGrafter"/>
</dbReference>
<dbReference type="SMART" id="SM00823">
    <property type="entry name" value="PKS_PP"/>
    <property type="match status" value="2"/>
</dbReference>
<dbReference type="GeneID" id="4317922"/>
<dbReference type="Gene3D" id="1.10.1200.10">
    <property type="entry name" value="ACP-like"/>
    <property type="match status" value="2"/>
</dbReference>
<proteinExistence type="inferred from homology"/>
<dbReference type="Gene3D" id="3.40.50.12780">
    <property type="entry name" value="N-terminal domain of ligase-like"/>
    <property type="match status" value="2"/>
</dbReference>
<dbReference type="InterPro" id="IPR020806">
    <property type="entry name" value="PKS_PP-bd"/>
</dbReference>
<dbReference type="GO" id="GO:0043041">
    <property type="term" value="P:amino acid activation for nonribosomal peptide biosynthetic process"/>
    <property type="evidence" value="ECO:0007669"/>
    <property type="project" value="TreeGrafter"/>
</dbReference>
<dbReference type="Pfam" id="PF00550">
    <property type="entry name" value="PP-binding"/>
    <property type="match status" value="2"/>
</dbReference>
<dbReference type="InterPro" id="IPR001242">
    <property type="entry name" value="Condensation_dom"/>
</dbReference>
<dbReference type="InterPro" id="IPR045851">
    <property type="entry name" value="AMP-bd_C_sf"/>
</dbReference>
<sequence>MSPMHLGMPLARFAIVGRKLVTTIHHAIADSHSLLYLYEDAWKIYQGESPPPRAPFREFVDYCKSIDSKSAAAFWKSQFSESAPGVFPTVPSGHLIKASQTAAHTISLAKKPPLPLLPAYIEAAWAMTAADYTGSENVVFGYVMSGRTAIGGAETTLGPTISTVPMQVQLNASASIEQLLKSRTQFRRSLLASPFLQYGLANIRHTVSDEAHVASGFQTLLDILSVDETQANAPGLTLERTIHTYVHGLTLMCKIAGEDILVRADFDSIVLPDAQVQRILRQMEHRLKALIRSPPSTELRNLSPLNLSDTIEILDWNSNVPDAVNQCVHDIFTSQASRRPDAAAVHAWDGQATYHELDVMSDNLAHELLLRKISPEVPIAFTLERSLSAVVAVLGIMKAGGACLPIELSFPRARKDAIVRVVGARLIVTSSTHEAVEGCESIILDLHRVAHRGVDIRRRINRDPARAAYILFTSGSTGEPKGVVLEHRSLATSYTAICNRVGWSSGTRILQFSSPAWDAFALEVLGPLMVGGCICIPSNISRESALGEYINSARVDSVLQTPTALRNLTPDDMLPSLKSLLVGGEPIPENAYKTWGSKVRLYNIWAPCETSTISTIADLSPLSVYPTSIGTPVGGAVWIVDRDDPSKLLPIGAVGEMLVEGPGVARGYHNNPTQTASSFISPPPFIPMRPNASSPKVYRTGDLARYNPDGSIAFVGRRDNQIKLRGQRFEMEDVEQVLGRHGCTCAVAVVNFKLPRQEREDLVAFVTLSAVPGYHPSPQSTDDELPAVPLNEDIRNQLQTLHDFTRGQLPPYMVPTAWVVVRHLPKLTSTKIDRVKLRQWLHEVDLSSARVIMRQFGDGRRTHGLTPPANPPERALQLAWSSVLGVEEDHIGRESSFLSLGGDSITAMQVASRCHKQGFSIRSTALLRAGTLAEAASEIKEPTDASAPSPSPISRDLPLQKSNHDRGLQGHLHPTSLCVPRDNVEAIYPCTALQEGLLLARMKHNGDEREYNNRFAFRLTTRCGIKVDITRVSNAWKALCAAHPILRTIFVPGLSQNGAFQQIVLKDSAPSISIHRVQANCSDTTELFRHQERLPFAHTQPPHRLSLYEGVGKAVYAILEISHAIFDARTLRIILANIATGYTSCRAIKKGRSFSDYVAREQEREEVGRQYWKTYLAGAQPCILPRDSAMEETSSSIRGLEVPCQNAPGLLAFCRSQGVTIANFIQAAWGVVLQLYTGLSSVYFGCSRSDQDRLDGGEDILGPLITMMVCKFSFEDRSVSGVHLLQIAREDAARAMEQPGCSLSRLHDDLALSNSPLFDTIMTVAHAWPADLAPGEGDLVIEHTDSEGTTEYSIIVTVGYSKDSLNIHLAYQRARLSDSLVECIARTFAQVITRIIASPEEPVLQALQPEMPESCLTLSRADMSLLQRWNTPAPLAFKECFPQRAREVARQRPLAPAVCSWDQNLDYCQLDLLSDYLAHKIIAQYGIGAEAVVPFACEKAASAIVILLAISKTGAAFLPLDITHPPERLATVVADSGASLIIVNTPELRNKMAAWTRQSIFLARLDDIVEETSVEQTLKIRSDLKSVTIEPSNAAYVVYTSGSTGKPKGVLVEHGNLAVGAEEHARRIGITARSRVLQLASFAFDLAIGDVVYALCSGACLCVPSESDRNGNIAGVINRLHANFLFTTPTQLSVLTPEEVPTLRTVSVGGEPVGRHIIETWTPHVRLVIPYGPVEATIIVSCRDVTSGDQDGRDIGHPSSCRFWVVDPDNRDSLVPIGTPGELVIEGPVVARGYLHTSDATGSAFIDPPAWSNAQEFASLNLASRRFYKTGDLVTQVGEKSFLIEGRKDTRVKLHGQRVELGEIEYHLSHRVEPGWHWAVDIIQPRGGKDPCLAAFFVTDKSNIMETPTPASGHELLEPLAEHASAAKETLKHVLPAYMVPEYFIRIRALPMLSSLKTDRKALRTMAAGLSRAELLAYRVRESVSNIGHAHSNPAKTQKEVTDDQAFMQQAWADVLGISSDEIGCGDNFFDIGGNSIRAIHLIARLRKSGHKLSVEEVFRARTLAHMVSKTSVSNAQSGDQPTSTPPAALDTESIPHLMHLAEKFPWLQRDNIESVAPATDAQAWMLDVSERAGRGFDNGLTLIPLPGHALSRPKLQRACQEVLRQHPILRTVFVCCESQVLQVALRKPPIEQVHTDKGPPKLSSSSILNRLPTFYLTSDSGSTSCRSLELRIHHALYDAISLGHLLDDLGAAYKGRDLVTRPTQYHEWISHIKAKETTDTYIFWRELLRGSMPRSLVSRRSNWSAPGNPTDSKICFKTRVDAIPVSYGTDATVFNAAWSLVLSQVLEKQDVVFGYISANRSCALPGVDQIVGPCINILPVHARCNGDITAASLVAELQRQSTDSIPHQHVGLLSILKNSTDWPKGTLNSLVAFQNHEAIDDIVKLGDVDCALSANGRVGNSAEVCLGIEPQPDGQVGITLQYSSVSMPHEKVLWMGAYLDAALHAFPTHWTKTIDQLRHHIDANCNFPRPPENGELKGGAIPHNNAGTGRFIIEAAS</sequence>
<evidence type="ECO:0000313" key="7">
    <source>
        <dbReference type="EMBL" id="EAU36850.1"/>
    </source>
</evidence>
<name>Q0CRV8_ASPTN</name>
<dbReference type="PROSITE" id="PS00012">
    <property type="entry name" value="PHOSPHOPANTETHEINE"/>
    <property type="match status" value="1"/>
</dbReference>